<gene>
    <name evidence="2" type="ORF">EVAR_40063_1</name>
</gene>
<evidence type="ECO:0000313" key="3">
    <source>
        <dbReference type="Proteomes" id="UP000299102"/>
    </source>
</evidence>
<dbReference type="AlphaFoldDB" id="A0A4C1WC10"/>
<reference evidence="2 3" key="1">
    <citation type="journal article" date="2019" name="Commun. Biol.">
        <title>The bagworm genome reveals a unique fibroin gene that provides high tensile strength.</title>
        <authorList>
            <person name="Kono N."/>
            <person name="Nakamura H."/>
            <person name="Ohtoshi R."/>
            <person name="Tomita M."/>
            <person name="Numata K."/>
            <person name="Arakawa K."/>
        </authorList>
    </citation>
    <scope>NUCLEOTIDE SEQUENCE [LARGE SCALE GENOMIC DNA]</scope>
</reference>
<accession>A0A4C1WC10</accession>
<feature type="region of interest" description="Disordered" evidence="1">
    <location>
        <begin position="63"/>
        <end position="115"/>
    </location>
</feature>
<protein>
    <submittedName>
        <fullName evidence="2">Uncharacterized protein</fullName>
    </submittedName>
</protein>
<dbReference type="Proteomes" id="UP000299102">
    <property type="component" value="Unassembled WGS sequence"/>
</dbReference>
<feature type="compositionally biased region" description="Polar residues" evidence="1">
    <location>
        <begin position="63"/>
        <end position="79"/>
    </location>
</feature>
<evidence type="ECO:0000313" key="2">
    <source>
        <dbReference type="EMBL" id="GBP47667.1"/>
    </source>
</evidence>
<proteinExistence type="predicted"/>
<comment type="caution">
    <text evidence="2">The sequence shown here is derived from an EMBL/GenBank/DDBJ whole genome shotgun (WGS) entry which is preliminary data.</text>
</comment>
<sequence>MLHKEYIIYNVHQNLNNEEAPGHIDVNVKRTKEYTNHQYHIPTNRIVYYKILPAYTAKTYPNQSARAAGTTKSYTTQQRVECEISEKGPAGRRPDDAEKKKRNFYNRPQNDDAVKRSEELNQRILFFFSCFSAWASLGSKRR</sequence>
<name>A0A4C1WC10_EUMVA</name>
<dbReference type="EMBL" id="BGZK01000506">
    <property type="protein sequence ID" value="GBP47667.1"/>
    <property type="molecule type" value="Genomic_DNA"/>
</dbReference>
<keyword evidence="3" id="KW-1185">Reference proteome</keyword>
<evidence type="ECO:0000256" key="1">
    <source>
        <dbReference type="SAM" id="MobiDB-lite"/>
    </source>
</evidence>
<organism evidence="2 3">
    <name type="scientific">Eumeta variegata</name>
    <name type="common">Bagworm moth</name>
    <name type="synonym">Eumeta japonica</name>
    <dbReference type="NCBI Taxonomy" id="151549"/>
    <lineage>
        <taxon>Eukaryota</taxon>
        <taxon>Metazoa</taxon>
        <taxon>Ecdysozoa</taxon>
        <taxon>Arthropoda</taxon>
        <taxon>Hexapoda</taxon>
        <taxon>Insecta</taxon>
        <taxon>Pterygota</taxon>
        <taxon>Neoptera</taxon>
        <taxon>Endopterygota</taxon>
        <taxon>Lepidoptera</taxon>
        <taxon>Glossata</taxon>
        <taxon>Ditrysia</taxon>
        <taxon>Tineoidea</taxon>
        <taxon>Psychidae</taxon>
        <taxon>Oiketicinae</taxon>
        <taxon>Eumeta</taxon>
    </lineage>
</organism>